<sequence>MLGDTSDEKISDGVASRIKSMRYNLYGESEAGVIIKENPYYSQLYEDTFRRSIQEPEEFWSEIGKLISWSKPWDKALDNTNQPFTKWFVGGELNACYNAVDRHVEAGKGSKVALIHDSPLTKTVRKITYAELLDQVSHLAGGLAALGIEKGDRVLIYMPLIPEAIMAMLATARLGAVHSVVFGGFAARELCTRIEHCEPKVIIAASCGIEPHRIIRYKDILNEAIEWASYKPEKCIIYQRRNLETAPLDVEMDISWDNVLKMAGPHKCVPVEANEPLYILYTSGTTDAPKGVQRPIGGHIVTLNWSMQTIYGMGPNDVWWSASDLGWVVGHSYICYGPLLYGITSVMYEGKPDRTPDPGQYFRIIDKHKVNAIFTVPTSFRVIKREDPDVEYGKGYSLKSLKRIFVAGEHCDYDTKSWVEKIFNVPVLNHWWQTETGHAITATCVGLGHSLSPPKYTAGMPFPGYDVRVLKDDGTEAKPHELARIVVKLPLPPGTMSTLYQSPERFCQLYFRKFPGYYDTMDAGYIDEFGYIYVTARDDDVINVAGHRLSTSAMEDIVLSHPDIVDATVVGVPEPTKGEIPLCLFVTKKNAKKSEEIISKDLIQMVRDLIGPIASFRLAVMIRGLPRTRSGKTCRKSISDLARNKTVKVCITFFLNASVLVFEAFQISGTVEDPTVYKDIKITLQRLGYARTAPDPQ</sequence>
<protein>
    <recommendedName>
        <fullName evidence="3">Acyl-CoA synthetase short-chain family member 3, mitochondrial</fullName>
        <ecNumber evidence="2">6.2.1.1</ecNumber>
    </recommendedName>
    <alternativeName>
        <fullName evidence="4">Acetate--CoA ligase 3</fullName>
    </alternativeName>
</protein>
<dbReference type="InterPro" id="IPR042099">
    <property type="entry name" value="ANL_N_sf"/>
</dbReference>
<dbReference type="InterPro" id="IPR045851">
    <property type="entry name" value="AMP-bd_C_sf"/>
</dbReference>
<evidence type="ECO:0000259" key="6">
    <source>
        <dbReference type="Pfam" id="PF00501"/>
    </source>
</evidence>
<accession>A0ABM1N4E6</accession>
<feature type="domain" description="Acetyl-coenzyme A synthetase N-terminal" evidence="8">
    <location>
        <begin position="45"/>
        <end position="99"/>
    </location>
</feature>
<dbReference type="Gene3D" id="3.40.50.12780">
    <property type="entry name" value="N-terminal domain of ligase-like"/>
    <property type="match status" value="1"/>
</dbReference>
<dbReference type="Gene3D" id="3.30.300.30">
    <property type="match status" value="1"/>
</dbReference>
<reference evidence="10" key="1">
    <citation type="submission" date="2025-08" db="UniProtKB">
        <authorList>
            <consortium name="RefSeq"/>
        </authorList>
    </citation>
    <scope>IDENTIFICATION</scope>
    <source>
        <tissue evidence="10">Whole Larva</tissue>
    </source>
</reference>
<evidence type="ECO:0000313" key="9">
    <source>
        <dbReference type="Proteomes" id="UP000695000"/>
    </source>
</evidence>
<dbReference type="CDD" id="cd05967">
    <property type="entry name" value="PrpE"/>
    <property type="match status" value="1"/>
</dbReference>
<dbReference type="Proteomes" id="UP000695000">
    <property type="component" value="Unplaced"/>
</dbReference>
<evidence type="ECO:0000259" key="8">
    <source>
        <dbReference type="Pfam" id="PF16177"/>
    </source>
</evidence>
<proteinExistence type="inferred from homology"/>
<dbReference type="RefSeq" id="XP_017781696.1">
    <property type="nucleotide sequence ID" value="XM_017926207.1"/>
</dbReference>
<dbReference type="GeneID" id="108566361"/>
<evidence type="ECO:0000256" key="2">
    <source>
        <dbReference type="ARBA" id="ARBA00013275"/>
    </source>
</evidence>
<dbReference type="Pfam" id="PF16177">
    <property type="entry name" value="ACAS_N"/>
    <property type="match status" value="1"/>
</dbReference>
<name>A0ABM1N4E6_NICVS</name>
<evidence type="ECO:0000313" key="10">
    <source>
        <dbReference type="RefSeq" id="XP_017781696.1"/>
    </source>
</evidence>
<dbReference type="SUPFAM" id="SSF56801">
    <property type="entry name" value="Acetyl-CoA synthetase-like"/>
    <property type="match status" value="1"/>
</dbReference>
<dbReference type="PANTHER" id="PTHR43347:SF3">
    <property type="entry name" value="ACYL-COA SYNTHETASE SHORT-CHAIN FAMILY MEMBER 3, MITOCHONDRIAL"/>
    <property type="match status" value="1"/>
</dbReference>
<dbReference type="PANTHER" id="PTHR43347">
    <property type="entry name" value="ACYL-COA SYNTHETASE"/>
    <property type="match status" value="1"/>
</dbReference>
<evidence type="ECO:0000256" key="1">
    <source>
        <dbReference type="ARBA" id="ARBA00006432"/>
    </source>
</evidence>
<gene>
    <name evidence="10" type="primary">LOC108566361</name>
</gene>
<comment type="similarity">
    <text evidence="1">Belongs to the ATP-dependent AMP-binding enzyme family.</text>
</comment>
<dbReference type="Pfam" id="PF13193">
    <property type="entry name" value="AMP-binding_C"/>
    <property type="match status" value="1"/>
</dbReference>
<organism evidence="9 10">
    <name type="scientific">Nicrophorus vespilloides</name>
    <name type="common">Boreal carrion beetle</name>
    <dbReference type="NCBI Taxonomy" id="110193"/>
    <lineage>
        <taxon>Eukaryota</taxon>
        <taxon>Metazoa</taxon>
        <taxon>Ecdysozoa</taxon>
        <taxon>Arthropoda</taxon>
        <taxon>Hexapoda</taxon>
        <taxon>Insecta</taxon>
        <taxon>Pterygota</taxon>
        <taxon>Neoptera</taxon>
        <taxon>Endopterygota</taxon>
        <taxon>Coleoptera</taxon>
        <taxon>Polyphaga</taxon>
        <taxon>Staphyliniformia</taxon>
        <taxon>Silphidae</taxon>
        <taxon>Nicrophorinae</taxon>
        <taxon>Nicrophorus</taxon>
    </lineage>
</organism>
<evidence type="ECO:0000256" key="4">
    <source>
        <dbReference type="ARBA" id="ARBA00042755"/>
    </source>
</evidence>
<comment type="catalytic activity">
    <reaction evidence="5">
        <text>butanoate + ATP + CoA = butanoyl-CoA + AMP + diphosphate</text>
        <dbReference type="Rhea" id="RHEA:46172"/>
        <dbReference type="ChEBI" id="CHEBI:17968"/>
        <dbReference type="ChEBI" id="CHEBI:30616"/>
        <dbReference type="ChEBI" id="CHEBI:33019"/>
        <dbReference type="ChEBI" id="CHEBI:57287"/>
        <dbReference type="ChEBI" id="CHEBI:57371"/>
        <dbReference type="ChEBI" id="CHEBI:456215"/>
    </reaction>
    <physiologicalReaction direction="left-to-right" evidence="5">
        <dbReference type="Rhea" id="RHEA:46173"/>
    </physiologicalReaction>
</comment>
<dbReference type="InterPro" id="IPR025110">
    <property type="entry name" value="AMP-bd_C"/>
</dbReference>
<dbReference type="EC" id="6.2.1.1" evidence="2"/>
<evidence type="ECO:0000256" key="3">
    <source>
        <dbReference type="ARBA" id="ARBA00040004"/>
    </source>
</evidence>
<dbReference type="Pfam" id="PF00501">
    <property type="entry name" value="AMP-binding"/>
    <property type="match status" value="1"/>
</dbReference>
<dbReference type="InterPro" id="IPR032387">
    <property type="entry name" value="ACAS_N"/>
</dbReference>
<feature type="domain" description="AMP-binding enzyme C-terminal" evidence="7">
    <location>
        <begin position="554"/>
        <end position="632"/>
    </location>
</feature>
<dbReference type="InterPro" id="IPR000873">
    <property type="entry name" value="AMP-dep_synth/lig_dom"/>
</dbReference>
<feature type="domain" description="AMP-dependent synthetase/ligase" evidence="6">
    <location>
        <begin position="106"/>
        <end position="490"/>
    </location>
</feature>
<evidence type="ECO:0000256" key="5">
    <source>
        <dbReference type="ARBA" id="ARBA00047935"/>
    </source>
</evidence>
<keyword evidence="9" id="KW-1185">Reference proteome</keyword>
<evidence type="ECO:0000259" key="7">
    <source>
        <dbReference type="Pfam" id="PF13193"/>
    </source>
</evidence>